<dbReference type="PANTHER" id="PTHR37164:SF1">
    <property type="entry name" value="BACTERIOHEMERYTHRIN"/>
    <property type="match status" value="1"/>
</dbReference>
<dbReference type="NCBIfam" id="TIGR02481">
    <property type="entry name" value="hemeryth_dom"/>
    <property type="match status" value="1"/>
</dbReference>
<dbReference type="InterPro" id="IPR012312">
    <property type="entry name" value="Hemerythrin-like"/>
</dbReference>
<keyword evidence="3" id="KW-0408">Iron</keyword>
<sequence>MESYIAGLLPEALVVDLPEIDAQHEEIFHRIESLKAACFESSYVPIDEFGALLDYFATHFATEERLADEAGLDFAEHTRIHTDTLRLLHKAFGEVISGGQDVHCFLRYAEYWFERHINEDDRLFISVLQASNRDRSSSQRHTASPCFGAQA</sequence>
<keyword evidence="2" id="KW-0479">Metal-binding</keyword>
<reference evidence="5 6" key="1">
    <citation type="submission" date="2020-10" db="EMBL/GenBank/DDBJ databases">
        <title>Connecting structure to function with the recovery of over 1000 high-quality activated sludge metagenome-assembled genomes encoding full-length rRNA genes using long-read sequencing.</title>
        <authorList>
            <person name="Singleton C.M."/>
            <person name="Petriglieri F."/>
            <person name="Kristensen J.M."/>
            <person name="Kirkegaard R.H."/>
            <person name="Michaelsen T.Y."/>
            <person name="Andersen M.H."/>
            <person name="Karst S.M."/>
            <person name="Dueholm M.S."/>
            <person name="Nielsen P.H."/>
            <person name="Albertsen M."/>
        </authorList>
    </citation>
    <scope>NUCLEOTIDE SEQUENCE [LARGE SCALE GENOMIC DNA]</scope>
    <source>
        <strain evidence="5">Fred_18-Q3-R57-64_BAT3C.720</strain>
    </source>
</reference>
<dbReference type="PANTHER" id="PTHR37164">
    <property type="entry name" value="BACTERIOHEMERYTHRIN"/>
    <property type="match status" value="1"/>
</dbReference>
<dbReference type="Proteomes" id="UP000706151">
    <property type="component" value="Unassembled WGS sequence"/>
</dbReference>
<evidence type="ECO:0000313" key="5">
    <source>
        <dbReference type="EMBL" id="MBK7956247.1"/>
    </source>
</evidence>
<name>A0A935W5J5_9PROT</name>
<dbReference type="InterPro" id="IPR035938">
    <property type="entry name" value="Hemerythrin-like_sf"/>
</dbReference>
<dbReference type="AlphaFoldDB" id="A0A935W5J5"/>
<feature type="domain" description="Hemerythrin-like" evidence="4">
    <location>
        <begin position="19"/>
        <end position="125"/>
    </location>
</feature>
<evidence type="ECO:0000313" key="6">
    <source>
        <dbReference type="Proteomes" id="UP000706151"/>
    </source>
</evidence>
<dbReference type="EMBL" id="JADJOT010000012">
    <property type="protein sequence ID" value="MBK7956247.1"/>
    <property type="molecule type" value="Genomic_DNA"/>
</dbReference>
<comment type="caution">
    <text evidence="5">The sequence shown here is derived from an EMBL/GenBank/DDBJ whole genome shotgun (WGS) entry which is preliminary data.</text>
</comment>
<evidence type="ECO:0000256" key="2">
    <source>
        <dbReference type="ARBA" id="ARBA00022723"/>
    </source>
</evidence>
<dbReference type="InterPro" id="IPR012827">
    <property type="entry name" value="Hemerythrin_metal-bd"/>
</dbReference>
<organism evidence="5 6">
    <name type="scientific">Candidatus Accumulibacter affinis</name>
    <dbReference type="NCBI Taxonomy" id="2954384"/>
    <lineage>
        <taxon>Bacteria</taxon>
        <taxon>Pseudomonadati</taxon>
        <taxon>Pseudomonadota</taxon>
        <taxon>Betaproteobacteria</taxon>
        <taxon>Candidatus Accumulibacter</taxon>
    </lineage>
</organism>
<dbReference type="Gene3D" id="1.20.120.50">
    <property type="entry name" value="Hemerythrin-like"/>
    <property type="match status" value="1"/>
</dbReference>
<dbReference type="Pfam" id="PF01814">
    <property type="entry name" value="Hemerythrin"/>
    <property type="match status" value="1"/>
</dbReference>
<dbReference type="SUPFAM" id="SSF47188">
    <property type="entry name" value="Hemerythrin-like"/>
    <property type="match status" value="1"/>
</dbReference>
<evidence type="ECO:0000259" key="4">
    <source>
        <dbReference type="Pfam" id="PF01814"/>
    </source>
</evidence>
<dbReference type="InterPro" id="IPR050669">
    <property type="entry name" value="Hemerythrin"/>
</dbReference>
<evidence type="ECO:0000256" key="1">
    <source>
        <dbReference type="ARBA" id="ARBA00010587"/>
    </source>
</evidence>
<protein>
    <submittedName>
        <fullName evidence="5">Hemerythrin family protein</fullName>
    </submittedName>
</protein>
<dbReference type="GO" id="GO:0046872">
    <property type="term" value="F:metal ion binding"/>
    <property type="evidence" value="ECO:0007669"/>
    <property type="project" value="UniProtKB-KW"/>
</dbReference>
<evidence type="ECO:0000256" key="3">
    <source>
        <dbReference type="ARBA" id="ARBA00023004"/>
    </source>
</evidence>
<gene>
    <name evidence="5" type="ORF">IPK02_21150</name>
</gene>
<accession>A0A935W5J5</accession>
<proteinExistence type="inferred from homology"/>
<dbReference type="CDD" id="cd12107">
    <property type="entry name" value="Hemerythrin"/>
    <property type="match status" value="1"/>
</dbReference>
<comment type="similarity">
    <text evidence="1">Belongs to the hemerythrin family.</text>
</comment>